<sequence length="166" mass="19106">MPNLVPQKNSRKQTRTNSNGKKNVETKENSKIPLQRNQGKNKTESRGEIRRKTKMEVGKPYNKKSDNRWTTRTTYWQHGRERDPGGRQQQNLRTVTQRGTERHKTEGNGGLIRRAIFCANLDAGNGINERSVAVQSHIINVHSPVLGTKRTFYGVDPRNQALLKFW</sequence>
<organism evidence="2 3">
    <name type="scientific">Plakobranchus ocellatus</name>
    <dbReference type="NCBI Taxonomy" id="259542"/>
    <lineage>
        <taxon>Eukaryota</taxon>
        <taxon>Metazoa</taxon>
        <taxon>Spiralia</taxon>
        <taxon>Lophotrochozoa</taxon>
        <taxon>Mollusca</taxon>
        <taxon>Gastropoda</taxon>
        <taxon>Heterobranchia</taxon>
        <taxon>Euthyneura</taxon>
        <taxon>Panpulmonata</taxon>
        <taxon>Sacoglossa</taxon>
        <taxon>Placobranchoidea</taxon>
        <taxon>Plakobranchidae</taxon>
        <taxon>Plakobranchus</taxon>
    </lineage>
</organism>
<feature type="region of interest" description="Disordered" evidence="1">
    <location>
        <begin position="1"/>
        <end position="106"/>
    </location>
</feature>
<dbReference type="Proteomes" id="UP000735302">
    <property type="component" value="Unassembled WGS sequence"/>
</dbReference>
<feature type="compositionally biased region" description="Polar residues" evidence="1">
    <location>
        <begin position="87"/>
        <end position="98"/>
    </location>
</feature>
<gene>
    <name evidence="2" type="ORF">PoB_003811800</name>
</gene>
<keyword evidence="3" id="KW-1185">Reference proteome</keyword>
<name>A0AAV4AXM4_9GAST</name>
<dbReference type="AlphaFoldDB" id="A0AAV4AXM4"/>
<reference evidence="2 3" key="1">
    <citation type="journal article" date="2021" name="Elife">
        <title>Chloroplast acquisition without the gene transfer in kleptoplastic sea slugs, Plakobranchus ocellatus.</title>
        <authorList>
            <person name="Maeda T."/>
            <person name="Takahashi S."/>
            <person name="Yoshida T."/>
            <person name="Shimamura S."/>
            <person name="Takaki Y."/>
            <person name="Nagai Y."/>
            <person name="Toyoda A."/>
            <person name="Suzuki Y."/>
            <person name="Arimoto A."/>
            <person name="Ishii H."/>
            <person name="Satoh N."/>
            <person name="Nishiyama T."/>
            <person name="Hasebe M."/>
            <person name="Maruyama T."/>
            <person name="Minagawa J."/>
            <person name="Obokata J."/>
            <person name="Shigenobu S."/>
        </authorList>
    </citation>
    <scope>NUCLEOTIDE SEQUENCE [LARGE SCALE GENOMIC DNA]</scope>
</reference>
<dbReference type="EMBL" id="BLXT01004325">
    <property type="protein sequence ID" value="GFO11613.1"/>
    <property type="molecule type" value="Genomic_DNA"/>
</dbReference>
<evidence type="ECO:0000256" key="1">
    <source>
        <dbReference type="SAM" id="MobiDB-lite"/>
    </source>
</evidence>
<evidence type="ECO:0000313" key="3">
    <source>
        <dbReference type="Proteomes" id="UP000735302"/>
    </source>
</evidence>
<evidence type="ECO:0000313" key="2">
    <source>
        <dbReference type="EMBL" id="GFO11613.1"/>
    </source>
</evidence>
<feature type="compositionally biased region" description="Basic and acidic residues" evidence="1">
    <location>
        <begin position="41"/>
        <end position="69"/>
    </location>
</feature>
<accession>A0AAV4AXM4</accession>
<proteinExistence type="predicted"/>
<protein>
    <submittedName>
        <fullName evidence="2">Uncharacterized protein</fullName>
    </submittedName>
</protein>
<comment type="caution">
    <text evidence="2">The sequence shown here is derived from an EMBL/GenBank/DDBJ whole genome shotgun (WGS) entry which is preliminary data.</text>
</comment>